<comment type="caution">
    <text evidence="3">The sequence shown here is derived from an EMBL/GenBank/DDBJ whole genome shotgun (WGS) entry which is preliminary data.</text>
</comment>
<feature type="compositionally biased region" description="Polar residues" evidence="1">
    <location>
        <begin position="75"/>
        <end position="84"/>
    </location>
</feature>
<keyword evidence="4" id="KW-1185">Reference proteome</keyword>
<sequence length="402" mass="42923">MRPSQIESSGSQRTERDRSNSSPSTSTVASTRGIRSEGNTSPLPIIKQDPVSLITLTDSWIEIPSRPSSSSLSSTTNDIVTTGLSIRPQEERLSRHLRASGLNNDERQPRATSTTGSSQDEYEESESESERVMSSSNEDIYQDGAGGDDDDTSTALGVGSMNRVFTPQPNAFSHPPSSQPRPIPDSYFPAVPSTTGADRTITQRSYQNQTRTRNNHPAMSSYQPDHDAALRASLTTLLSCAAAVRPKGQPSTSRTAPTRASTQPTTLRLVAESELGSTSAQSNNRRPSSSPQKQQKRKSRESSKERQVKKARAAKAAALMGEDLISPTLASWMISAGVVLVFSAISFSAGYAWGREVGRIEGEFGLGGAAGANAGCGQEAIRGSGTGLRRLRWSSGTSSVRA</sequence>
<keyword evidence="2" id="KW-0812">Transmembrane</keyword>
<evidence type="ECO:0000256" key="1">
    <source>
        <dbReference type="SAM" id="MobiDB-lite"/>
    </source>
</evidence>
<feature type="compositionally biased region" description="Polar residues" evidence="1">
    <location>
        <begin position="192"/>
        <end position="223"/>
    </location>
</feature>
<dbReference type="Proteomes" id="UP001358417">
    <property type="component" value="Unassembled WGS sequence"/>
</dbReference>
<protein>
    <submittedName>
        <fullName evidence="3">Uncharacterized protein</fullName>
    </submittedName>
</protein>
<feature type="region of interest" description="Disordered" evidence="1">
    <location>
        <begin position="1"/>
        <end position="51"/>
    </location>
</feature>
<feature type="compositionally biased region" description="Polar residues" evidence="1">
    <location>
        <begin position="1"/>
        <end position="12"/>
    </location>
</feature>
<feature type="compositionally biased region" description="Polar residues" evidence="1">
    <location>
        <begin position="275"/>
        <end position="284"/>
    </location>
</feature>
<reference evidence="3 4" key="1">
    <citation type="submission" date="2023-08" db="EMBL/GenBank/DDBJ databases">
        <title>Black Yeasts Isolated from many extreme environments.</title>
        <authorList>
            <person name="Coleine C."/>
            <person name="Stajich J.E."/>
            <person name="Selbmann L."/>
        </authorList>
    </citation>
    <scope>NUCLEOTIDE SEQUENCE [LARGE SCALE GENOMIC DNA]</scope>
    <source>
        <strain evidence="3 4">CCFEE 5792</strain>
    </source>
</reference>
<keyword evidence="2" id="KW-1133">Transmembrane helix</keyword>
<feature type="transmembrane region" description="Helical" evidence="2">
    <location>
        <begin position="329"/>
        <end position="353"/>
    </location>
</feature>
<evidence type="ECO:0000313" key="3">
    <source>
        <dbReference type="EMBL" id="KAK5058881.1"/>
    </source>
</evidence>
<evidence type="ECO:0000256" key="2">
    <source>
        <dbReference type="SAM" id="Phobius"/>
    </source>
</evidence>
<dbReference type="AlphaFoldDB" id="A0AAV9NIQ1"/>
<feature type="region of interest" description="Disordered" evidence="1">
    <location>
        <begin position="63"/>
        <end position="223"/>
    </location>
</feature>
<dbReference type="EMBL" id="JAVRRD010000005">
    <property type="protein sequence ID" value="KAK5058881.1"/>
    <property type="molecule type" value="Genomic_DNA"/>
</dbReference>
<feature type="compositionally biased region" description="Low complexity" evidence="1">
    <location>
        <begin position="250"/>
        <end position="262"/>
    </location>
</feature>
<feature type="compositionally biased region" description="Low complexity" evidence="1">
    <location>
        <begin position="20"/>
        <end position="31"/>
    </location>
</feature>
<keyword evidence="2" id="KW-0472">Membrane</keyword>
<dbReference type="RefSeq" id="XP_064709404.1">
    <property type="nucleotide sequence ID" value="XM_064854678.1"/>
</dbReference>
<proteinExistence type="predicted"/>
<accession>A0AAV9NIQ1</accession>
<organism evidence="3 4">
    <name type="scientific">Exophiala bonariae</name>
    <dbReference type="NCBI Taxonomy" id="1690606"/>
    <lineage>
        <taxon>Eukaryota</taxon>
        <taxon>Fungi</taxon>
        <taxon>Dikarya</taxon>
        <taxon>Ascomycota</taxon>
        <taxon>Pezizomycotina</taxon>
        <taxon>Eurotiomycetes</taxon>
        <taxon>Chaetothyriomycetidae</taxon>
        <taxon>Chaetothyriales</taxon>
        <taxon>Herpotrichiellaceae</taxon>
        <taxon>Exophiala</taxon>
    </lineage>
</organism>
<feature type="region of interest" description="Disordered" evidence="1">
    <location>
        <begin position="244"/>
        <end position="310"/>
    </location>
</feature>
<name>A0AAV9NIQ1_9EURO</name>
<dbReference type="GeneID" id="89979299"/>
<feature type="compositionally biased region" description="Low complexity" evidence="1">
    <location>
        <begin position="64"/>
        <end position="74"/>
    </location>
</feature>
<gene>
    <name evidence="3" type="ORF">LTR84_011145</name>
</gene>
<evidence type="ECO:0000313" key="4">
    <source>
        <dbReference type="Proteomes" id="UP001358417"/>
    </source>
</evidence>